<keyword evidence="2" id="KW-1133">Transmembrane helix</keyword>
<feature type="compositionally biased region" description="Acidic residues" evidence="1">
    <location>
        <begin position="231"/>
        <end position="252"/>
    </location>
</feature>
<sequence length="406" mass="47475">MIIKTENYISHILYQKGLIILILLPLVFSAIYFNKNGNNVLKQYNPSTPVIKPSKFYMMDISKDIGHKSSTRQQIKYYKSISQENLIPINIDEIRKKTGTISLLTLTYPQNNSTNYLKQKSKLFQKLDSFNKKLRKTLKQLQVTTSKSFINFNFNHTQYKELFPSTTTTQTFFNNHRINDNDNDNSHSYEQKDSKISYSSIPSSYHDNIIIDSKINNENNNSGINIKKENEESEVSEESEISEESEVSEEERIEEVYKSKNEDKKHKNIRNDIISFSRKDTTLKIQSKKIYSSFLNIPFSKSTMKLDELKQQSDSTNEISIESESILDNNIIEKENKKEKETDNKNVNQEKEEEKEKEKEIKKNNETETLENNAHTIKNLKFEKSLFASPEHIALILFILYATFVF</sequence>
<dbReference type="EMBL" id="MCFG01000028">
    <property type="protein sequence ID" value="ORX85928.1"/>
    <property type="molecule type" value="Genomic_DNA"/>
</dbReference>
<dbReference type="AlphaFoldDB" id="A0A1Y1XJK6"/>
<feature type="region of interest" description="Disordered" evidence="1">
    <location>
        <begin position="229"/>
        <end position="252"/>
    </location>
</feature>
<feature type="region of interest" description="Disordered" evidence="1">
    <location>
        <begin position="332"/>
        <end position="367"/>
    </location>
</feature>
<name>A0A1Y1XJK6_9FUNG</name>
<feature type="compositionally biased region" description="Basic and acidic residues" evidence="1">
    <location>
        <begin position="332"/>
        <end position="366"/>
    </location>
</feature>
<feature type="transmembrane region" description="Helical" evidence="2">
    <location>
        <begin position="12"/>
        <end position="33"/>
    </location>
</feature>
<evidence type="ECO:0000313" key="3">
    <source>
        <dbReference type="EMBL" id="ORX85928.1"/>
    </source>
</evidence>
<keyword evidence="4" id="KW-1185">Reference proteome</keyword>
<gene>
    <name evidence="3" type="ORF">BCR32DRAFT_290391</name>
</gene>
<keyword evidence="2" id="KW-0472">Membrane</keyword>
<evidence type="ECO:0000256" key="2">
    <source>
        <dbReference type="SAM" id="Phobius"/>
    </source>
</evidence>
<protein>
    <submittedName>
        <fullName evidence="3">Uncharacterized protein</fullName>
    </submittedName>
</protein>
<proteinExistence type="predicted"/>
<organism evidence="3 4">
    <name type="scientific">Anaeromyces robustus</name>
    <dbReference type="NCBI Taxonomy" id="1754192"/>
    <lineage>
        <taxon>Eukaryota</taxon>
        <taxon>Fungi</taxon>
        <taxon>Fungi incertae sedis</taxon>
        <taxon>Chytridiomycota</taxon>
        <taxon>Chytridiomycota incertae sedis</taxon>
        <taxon>Neocallimastigomycetes</taxon>
        <taxon>Neocallimastigales</taxon>
        <taxon>Neocallimastigaceae</taxon>
        <taxon>Anaeromyces</taxon>
    </lineage>
</organism>
<comment type="caution">
    <text evidence="3">The sequence shown here is derived from an EMBL/GenBank/DDBJ whole genome shotgun (WGS) entry which is preliminary data.</text>
</comment>
<dbReference type="Proteomes" id="UP000193944">
    <property type="component" value="Unassembled WGS sequence"/>
</dbReference>
<keyword evidence="2" id="KW-0812">Transmembrane</keyword>
<accession>A0A1Y1XJK6</accession>
<reference evidence="3 4" key="1">
    <citation type="submission" date="2016-08" db="EMBL/GenBank/DDBJ databases">
        <title>A Parts List for Fungal Cellulosomes Revealed by Comparative Genomics.</title>
        <authorList>
            <consortium name="DOE Joint Genome Institute"/>
            <person name="Haitjema C.H."/>
            <person name="Gilmore S.P."/>
            <person name="Henske J.K."/>
            <person name="Solomon K.V."/>
            <person name="De Groot R."/>
            <person name="Kuo A."/>
            <person name="Mondo S.J."/>
            <person name="Salamov A.A."/>
            <person name="Labutti K."/>
            <person name="Zhao Z."/>
            <person name="Chiniquy J."/>
            <person name="Barry K."/>
            <person name="Brewer H.M."/>
            <person name="Purvine S.O."/>
            <person name="Wright A.T."/>
            <person name="Boxma B."/>
            <person name="Van Alen T."/>
            <person name="Hackstein J.H."/>
            <person name="Baker S.E."/>
            <person name="Grigoriev I.V."/>
            <person name="O'Malley M.A."/>
        </authorList>
    </citation>
    <scope>NUCLEOTIDE SEQUENCE [LARGE SCALE GENOMIC DNA]</scope>
    <source>
        <strain evidence="3 4">S4</strain>
    </source>
</reference>
<reference evidence="3 4" key="2">
    <citation type="submission" date="2016-08" db="EMBL/GenBank/DDBJ databases">
        <title>Pervasive Adenine N6-methylation of Active Genes in Fungi.</title>
        <authorList>
            <consortium name="DOE Joint Genome Institute"/>
            <person name="Mondo S.J."/>
            <person name="Dannebaum R.O."/>
            <person name="Kuo R.C."/>
            <person name="Labutti K."/>
            <person name="Haridas S."/>
            <person name="Kuo A."/>
            <person name="Salamov A."/>
            <person name="Ahrendt S.R."/>
            <person name="Lipzen A."/>
            <person name="Sullivan W."/>
            <person name="Andreopoulos W.B."/>
            <person name="Clum A."/>
            <person name="Lindquist E."/>
            <person name="Daum C."/>
            <person name="Ramamoorthy G.K."/>
            <person name="Gryganskyi A."/>
            <person name="Culley D."/>
            <person name="Magnuson J.K."/>
            <person name="James T.Y."/>
            <person name="O'Malley M.A."/>
            <person name="Stajich J.E."/>
            <person name="Spatafora J.W."/>
            <person name="Visel A."/>
            <person name="Grigoriev I.V."/>
        </authorList>
    </citation>
    <scope>NUCLEOTIDE SEQUENCE [LARGE SCALE GENOMIC DNA]</scope>
    <source>
        <strain evidence="3 4">S4</strain>
    </source>
</reference>
<dbReference type="OrthoDB" id="10607362at2759"/>
<evidence type="ECO:0000313" key="4">
    <source>
        <dbReference type="Proteomes" id="UP000193944"/>
    </source>
</evidence>
<evidence type="ECO:0000256" key="1">
    <source>
        <dbReference type="SAM" id="MobiDB-lite"/>
    </source>
</evidence>